<evidence type="ECO:0000256" key="1">
    <source>
        <dbReference type="SAM" id="Coils"/>
    </source>
</evidence>
<dbReference type="AlphaFoldDB" id="A0AAU9INS0"/>
<organism evidence="2 3">
    <name type="scientific">Blepharisma stoltei</name>
    <dbReference type="NCBI Taxonomy" id="1481888"/>
    <lineage>
        <taxon>Eukaryota</taxon>
        <taxon>Sar</taxon>
        <taxon>Alveolata</taxon>
        <taxon>Ciliophora</taxon>
        <taxon>Postciliodesmatophora</taxon>
        <taxon>Heterotrichea</taxon>
        <taxon>Heterotrichida</taxon>
        <taxon>Blepharismidae</taxon>
        <taxon>Blepharisma</taxon>
    </lineage>
</organism>
<keyword evidence="1" id="KW-0175">Coiled coil</keyword>
<protein>
    <submittedName>
        <fullName evidence="2">Uncharacterized protein</fullName>
    </submittedName>
</protein>
<dbReference type="EMBL" id="CAJZBQ010000004">
    <property type="protein sequence ID" value="CAG9311125.1"/>
    <property type="molecule type" value="Genomic_DNA"/>
</dbReference>
<accession>A0AAU9INS0</accession>
<name>A0AAU9INS0_9CILI</name>
<dbReference type="Proteomes" id="UP001162131">
    <property type="component" value="Unassembled WGS sequence"/>
</dbReference>
<keyword evidence="3" id="KW-1185">Reference proteome</keyword>
<feature type="coiled-coil region" evidence="1">
    <location>
        <begin position="300"/>
        <end position="360"/>
    </location>
</feature>
<evidence type="ECO:0000313" key="3">
    <source>
        <dbReference type="Proteomes" id="UP001162131"/>
    </source>
</evidence>
<reference evidence="2" key="1">
    <citation type="submission" date="2021-09" db="EMBL/GenBank/DDBJ databases">
        <authorList>
            <consortium name="AG Swart"/>
            <person name="Singh M."/>
            <person name="Singh A."/>
            <person name="Seah K."/>
            <person name="Emmerich C."/>
        </authorList>
    </citation>
    <scope>NUCLEOTIDE SEQUENCE</scope>
    <source>
        <strain evidence="2">ATCC30299</strain>
    </source>
</reference>
<feature type="coiled-coil region" evidence="1">
    <location>
        <begin position="161"/>
        <end position="216"/>
    </location>
</feature>
<comment type="caution">
    <text evidence="2">The sequence shown here is derived from an EMBL/GenBank/DDBJ whole genome shotgun (WGS) entry which is preliminary data.</text>
</comment>
<gene>
    <name evidence="2" type="ORF">BSTOLATCC_MIC3419</name>
</gene>
<proteinExistence type="predicted"/>
<sequence>MISRNIQNLVISKENKEDAKNDTEICVWTNQFSESRRRSLATHLSTESDFTDDFKNAFDDRTQPSAALSALPFAPNPNILGLASNNPNLLSNPAETPQFTIKNSLDTHPRSSLSSTDFDYKMIEEVDKRNTPPSKRRIITSDPAKLWKALESLEMDLLRKIDILTKKNEIYEQKLSNYERSCKYSKECMQTLSFRIEEADIKINNLKQLKEADQVRLCIIENKLNDFEKLENFNRENFIRIEKTIDEIEKNKEENCKEQGYITEPLFTESIKKIEEAQKKLSNRINNSRGGIKEIESVLKNKYDKEMKILKNEIINLSHHNKLSMDSLQDEIASLKKYLSEKKNEDLEFIIQNLNNKEQEKTEPSSQNSQTPEIISVENSDEENSQKAPKIPSFSLSFRNRSGIASGISRSASVKDIVPPLDISRTERRHQETARPTYRAQSITERYQPEEEIKKVPEAVESIVINSILGRINNERTSEELRKRRLYATRSASPFVSLSASQSQVGFEWDGNSSEQLKETLMKKGLSFKNTWRL</sequence>
<evidence type="ECO:0000313" key="2">
    <source>
        <dbReference type="EMBL" id="CAG9311125.1"/>
    </source>
</evidence>